<dbReference type="AlphaFoldDB" id="A0A2U1CMU0"/>
<dbReference type="InterPro" id="IPR030374">
    <property type="entry name" value="PABS"/>
</dbReference>
<evidence type="ECO:0000259" key="5">
    <source>
        <dbReference type="PROSITE" id="PS51006"/>
    </source>
</evidence>
<organism evidence="6 7">
    <name type="scientific">Pusillimonas noertemannii</name>
    <dbReference type="NCBI Taxonomy" id="305977"/>
    <lineage>
        <taxon>Bacteria</taxon>
        <taxon>Pseudomonadati</taxon>
        <taxon>Pseudomonadota</taxon>
        <taxon>Betaproteobacteria</taxon>
        <taxon>Burkholderiales</taxon>
        <taxon>Alcaligenaceae</taxon>
        <taxon>Pusillimonas</taxon>
    </lineage>
</organism>
<sequence>MNASAGRRVWLIIAGLAVIALAALAAVKFLAPASNVDSGLRLVREEPSRFDTVVVYDRQGERCMSFGAMDTTGRQTCFRLAEPDTMVFEYTRMMAGALLAQPAPERILIIGLGGGTLPTALARIVPGAVIDSVEIDPAVVKVAQRYFGYEPGPRQRVFVQDGREFVERAHREGATYDMVMLDAFDIDYIPAHLLTVEFMEQVKGILSSRGVLVANSFAQSQMYDRESATYAAVFGPFFNLRGRMDGNRVIVAVPSGLPSQEVLEQNARILAGPLADFGIDVAAELERYRGVQDWPDEAKPLRD</sequence>
<evidence type="ECO:0000313" key="7">
    <source>
        <dbReference type="Proteomes" id="UP000246145"/>
    </source>
</evidence>
<dbReference type="GO" id="GO:0006596">
    <property type="term" value="P:polyamine biosynthetic process"/>
    <property type="evidence" value="ECO:0007669"/>
    <property type="project" value="UniProtKB-UniRule"/>
</dbReference>
<accession>A0A2U1CMU0</accession>
<evidence type="ECO:0000256" key="3">
    <source>
        <dbReference type="ARBA" id="ARBA00023115"/>
    </source>
</evidence>
<feature type="domain" description="PABS" evidence="5">
    <location>
        <begin position="26"/>
        <end position="265"/>
    </location>
</feature>
<name>A0A2U1CMU0_9BURK</name>
<comment type="similarity">
    <text evidence="1">Belongs to the spermidine/spermine synthase family.</text>
</comment>
<dbReference type="CDD" id="cd02440">
    <property type="entry name" value="AdoMet_MTases"/>
    <property type="match status" value="1"/>
</dbReference>
<dbReference type="Proteomes" id="UP000246145">
    <property type="component" value="Unassembled WGS sequence"/>
</dbReference>
<evidence type="ECO:0000256" key="1">
    <source>
        <dbReference type="ARBA" id="ARBA00007867"/>
    </source>
</evidence>
<dbReference type="OrthoDB" id="9761985at2"/>
<keyword evidence="2 4" id="KW-0808">Transferase</keyword>
<dbReference type="GO" id="GO:0016740">
    <property type="term" value="F:transferase activity"/>
    <property type="evidence" value="ECO:0007669"/>
    <property type="project" value="UniProtKB-UniRule"/>
</dbReference>
<dbReference type="InterPro" id="IPR029063">
    <property type="entry name" value="SAM-dependent_MTases_sf"/>
</dbReference>
<dbReference type="Gene3D" id="3.40.50.150">
    <property type="entry name" value="Vaccinia Virus protein VP39"/>
    <property type="match status" value="1"/>
</dbReference>
<protein>
    <submittedName>
        <fullName evidence="6">Spermidine synthase</fullName>
    </submittedName>
</protein>
<dbReference type="PANTHER" id="PTHR43317:SF1">
    <property type="entry name" value="THERMOSPERMINE SYNTHASE ACAULIS5"/>
    <property type="match status" value="1"/>
</dbReference>
<dbReference type="NCBIfam" id="NF037959">
    <property type="entry name" value="MFS_SpdSyn"/>
    <property type="match status" value="1"/>
</dbReference>
<reference evidence="6 7" key="1">
    <citation type="submission" date="2018-04" db="EMBL/GenBank/DDBJ databases">
        <title>Genomic Encyclopedia of Type Strains, Phase IV (KMG-IV): sequencing the most valuable type-strain genomes for metagenomic binning, comparative biology and taxonomic classification.</title>
        <authorList>
            <person name="Goeker M."/>
        </authorList>
    </citation>
    <scope>NUCLEOTIDE SEQUENCE [LARGE SCALE GENOMIC DNA]</scope>
    <source>
        <strain evidence="6 7">DSM 10065</strain>
    </source>
</reference>
<proteinExistence type="inferred from homology"/>
<keyword evidence="7" id="KW-1185">Reference proteome</keyword>
<keyword evidence="3 4" id="KW-0620">Polyamine biosynthesis</keyword>
<evidence type="ECO:0000256" key="2">
    <source>
        <dbReference type="ARBA" id="ARBA00022679"/>
    </source>
</evidence>
<comment type="caution">
    <text evidence="6">The sequence shown here is derived from an EMBL/GenBank/DDBJ whole genome shotgun (WGS) entry which is preliminary data.</text>
</comment>
<gene>
    <name evidence="6" type="ORF">C7440_1824</name>
</gene>
<dbReference type="PROSITE" id="PS51006">
    <property type="entry name" value="PABS_2"/>
    <property type="match status" value="1"/>
</dbReference>
<dbReference type="EMBL" id="QEKO01000002">
    <property type="protein sequence ID" value="PVY62331.1"/>
    <property type="molecule type" value="Genomic_DNA"/>
</dbReference>
<dbReference type="RefSeq" id="WP_116518301.1">
    <property type="nucleotide sequence ID" value="NZ_JACCEX010000002.1"/>
</dbReference>
<evidence type="ECO:0000256" key="4">
    <source>
        <dbReference type="PROSITE-ProRule" id="PRU00354"/>
    </source>
</evidence>
<feature type="active site" description="Proton acceptor" evidence="4">
    <location>
        <position position="182"/>
    </location>
</feature>
<evidence type="ECO:0000313" key="6">
    <source>
        <dbReference type="EMBL" id="PVY62331.1"/>
    </source>
</evidence>
<dbReference type="STRING" id="1231391.GCA_000308195_00538"/>
<dbReference type="SUPFAM" id="SSF53335">
    <property type="entry name" value="S-adenosyl-L-methionine-dependent methyltransferases"/>
    <property type="match status" value="1"/>
</dbReference>
<dbReference type="Pfam" id="PF01564">
    <property type="entry name" value="Spermine_synth"/>
    <property type="match status" value="1"/>
</dbReference>
<dbReference type="PANTHER" id="PTHR43317">
    <property type="entry name" value="THERMOSPERMINE SYNTHASE ACAULIS5"/>
    <property type="match status" value="1"/>
</dbReference>